<dbReference type="CDD" id="cd06550">
    <property type="entry name" value="TM_ABC_iron-siderophores_like"/>
    <property type="match status" value="1"/>
</dbReference>
<evidence type="ECO:0000256" key="5">
    <source>
        <dbReference type="ARBA" id="ARBA00022692"/>
    </source>
</evidence>
<dbReference type="RefSeq" id="WP_317835165.1">
    <property type="nucleotide sequence ID" value="NZ_CP136920.1"/>
</dbReference>
<reference evidence="9 10" key="1">
    <citation type="submission" date="2023-10" db="EMBL/GenBank/DDBJ databases">
        <title>Rubellicoccus peritrichatus gen. nov., sp. nov., isolated from an algae of coral reef tank.</title>
        <authorList>
            <person name="Luo J."/>
        </authorList>
    </citation>
    <scope>NUCLEOTIDE SEQUENCE [LARGE SCALE GENOMIC DNA]</scope>
    <source>
        <strain evidence="9 10">CR14</strain>
    </source>
</reference>
<feature type="transmembrane region" description="Helical" evidence="8">
    <location>
        <begin position="12"/>
        <end position="31"/>
    </location>
</feature>
<dbReference type="InterPro" id="IPR000522">
    <property type="entry name" value="ABC_transptr_permease_BtuC"/>
</dbReference>
<feature type="transmembrane region" description="Helical" evidence="8">
    <location>
        <begin position="101"/>
        <end position="120"/>
    </location>
</feature>
<evidence type="ECO:0000256" key="4">
    <source>
        <dbReference type="ARBA" id="ARBA00022475"/>
    </source>
</evidence>
<feature type="transmembrane region" description="Helical" evidence="8">
    <location>
        <begin position="296"/>
        <end position="315"/>
    </location>
</feature>
<comment type="similarity">
    <text evidence="2">Belongs to the binding-protein-dependent transport system permease family. FecCD subfamily.</text>
</comment>
<proteinExistence type="inferred from homology"/>
<evidence type="ECO:0000256" key="3">
    <source>
        <dbReference type="ARBA" id="ARBA00022448"/>
    </source>
</evidence>
<dbReference type="SUPFAM" id="SSF81345">
    <property type="entry name" value="ABC transporter involved in vitamin B12 uptake, BtuC"/>
    <property type="match status" value="1"/>
</dbReference>
<evidence type="ECO:0000256" key="1">
    <source>
        <dbReference type="ARBA" id="ARBA00004651"/>
    </source>
</evidence>
<sequence>MPIHLNDSSRKLVLLGLAVAMLIGVVVGMIMGPAKVDLGSIGNVFASKVGLSNDTPDPVADAIVWHIRLPRLISAILAGAGLALSGAMLQGLFRNPLADPALIGVSGGAAMGAVVAFVVLPQIGMTGPLIDWFGLPVLAMCGSVGLTFLIYRISLVGGKTHVASMLLTGIAINAISGALIGLAVTIFASDDQLRSFTFWSLGSIAGANWTSVWVIAAIVVPSLFFAIRYAKALNAFLLGEVEAYHLGIEVQQVKRAAIFLSAIMVGVTVAFFGIIGFVGLVIPHIIRISFGPDHRLLLPAGALAGGLALIIADTFARTVIAPAELQIGILTSILGGPFFLGLLISGRRKMAL</sequence>
<dbReference type="AlphaFoldDB" id="A0AAQ3LEU8"/>
<keyword evidence="3" id="KW-0813">Transport</keyword>
<keyword evidence="5 8" id="KW-0812">Transmembrane</keyword>
<feature type="transmembrane region" description="Helical" evidence="8">
    <location>
        <begin position="163"/>
        <end position="187"/>
    </location>
</feature>
<dbReference type="Pfam" id="PF01032">
    <property type="entry name" value="FecCD"/>
    <property type="match status" value="1"/>
</dbReference>
<evidence type="ECO:0000313" key="9">
    <source>
        <dbReference type="EMBL" id="WOO42640.1"/>
    </source>
</evidence>
<feature type="transmembrane region" description="Helical" evidence="8">
    <location>
        <begin position="327"/>
        <end position="346"/>
    </location>
</feature>
<comment type="subcellular location">
    <subcellularLocation>
        <location evidence="1">Cell membrane</location>
        <topology evidence="1">Multi-pass membrane protein</topology>
    </subcellularLocation>
</comment>
<evidence type="ECO:0000256" key="8">
    <source>
        <dbReference type="SAM" id="Phobius"/>
    </source>
</evidence>
<dbReference type="InterPro" id="IPR037294">
    <property type="entry name" value="ABC_BtuC-like"/>
</dbReference>
<accession>A0AAQ3LEU8</accession>
<protein>
    <submittedName>
        <fullName evidence="9">Iron ABC transporter permease</fullName>
    </submittedName>
</protein>
<organism evidence="9 10">
    <name type="scientific">Rubellicoccus peritrichatus</name>
    <dbReference type="NCBI Taxonomy" id="3080537"/>
    <lineage>
        <taxon>Bacteria</taxon>
        <taxon>Pseudomonadati</taxon>
        <taxon>Verrucomicrobiota</taxon>
        <taxon>Opitutia</taxon>
        <taxon>Puniceicoccales</taxon>
        <taxon>Cerasicoccaceae</taxon>
        <taxon>Rubellicoccus</taxon>
    </lineage>
</organism>
<evidence type="ECO:0000256" key="6">
    <source>
        <dbReference type="ARBA" id="ARBA00022989"/>
    </source>
</evidence>
<feature type="transmembrane region" description="Helical" evidence="8">
    <location>
        <begin position="132"/>
        <end position="151"/>
    </location>
</feature>
<evidence type="ECO:0000256" key="2">
    <source>
        <dbReference type="ARBA" id="ARBA00007935"/>
    </source>
</evidence>
<feature type="transmembrane region" description="Helical" evidence="8">
    <location>
        <begin position="257"/>
        <end position="290"/>
    </location>
</feature>
<gene>
    <name evidence="9" type="ORF">RZN69_06015</name>
</gene>
<evidence type="ECO:0000256" key="7">
    <source>
        <dbReference type="ARBA" id="ARBA00023136"/>
    </source>
</evidence>
<dbReference type="FunFam" id="1.10.3470.10:FF:000001">
    <property type="entry name" value="Vitamin B12 ABC transporter permease BtuC"/>
    <property type="match status" value="1"/>
</dbReference>
<dbReference type="GO" id="GO:0033214">
    <property type="term" value="P:siderophore-iron import into cell"/>
    <property type="evidence" value="ECO:0007669"/>
    <property type="project" value="TreeGrafter"/>
</dbReference>
<dbReference type="PANTHER" id="PTHR30472">
    <property type="entry name" value="FERRIC ENTEROBACTIN TRANSPORT SYSTEM PERMEASE PROTEIN"/>
    <property type="match status" value="1"/>
</dbReference>
<keyword evidence="10" id="KW-1185">Reference proteome</keyword>
<keyword evidence="4" id="KW-1003">Cell membrane</keyword>
<dbReference type="EMBL" id="CP136920">
    <property type="protein sequence ID" value="WOO42640.1"/>
    <property type="molecule type" value="Genomic_DNA"/>
</dbReference>
<feature type="transmembrane region" description="Helical" evidence="8">
    <location>
        <begin position="207"/>
        <end position="227"/>
    </location>
</feature>
<feature type="transmembrane region" description="Helical" evidence="8">
    <location>
        <begin position="72"/>
        <end position="89"/>
    </location>
</feature>
<evidence type="ECO:0000313" key="10">
    <source>
        <dbReference type="Proteomes" id="UP001304300"/>
    </source>
</evidence>
<dbReference type="GO" id="GO:0022857">
    <property type="term" value="F:transmembrane transporter activity"/>
    <property type="evidence" value="ECO:0007669"/>
    <property type="project" value="InterPro"/>
</dbReference>
<name>A0AAQ3LEU8_9BACT</name>
<dbReference type="Gene3D" id="1.10.3470.10">
    <property type="entry name" value="ABC transporter involved in vitamin B12 uptake, BtuC"/>
    <property type="match status" value="1"/>
</dbReference>
<dbReference type="KEGG" id="puo:RZN69_06015"/>
<keyword evidence="7 8" id="KW-0472">Membrane</keyword>
<keyword evidence="6 8" id="KW-1133">Transmembrane helix</keyword>
<dbReference type="Proteomes" id="UP001304300">
    <property type="component" value="Chromosome"/>
</dbReference>
<dbReference type="PANTHER" id="PTHR30472:SF25">
    <property type="entry name" value="ABC TRANSPORTER PERMEASE PROTEIN MJ0876-RELATED"/>
    <property type="match status" value="1"/>
</dbReference>
<dbReference type="GO" id="GO:0005886">
    <property type="term" value="C:plasma membrane"/>
    <property type="evidence" value="ECO:0007669"/>
    <property type="project" value="UniProtKB-SubCell"/>
</dbReference>